<protein>
    <recommendedName>
        <fullName evidence="4">Phage abortive infection protein</fullName>
    </recommendedName>
</protein>
<evidence type="ECO:0000256" key="1">
    <source>
        <dbReference type="SAM" id="Coils"/>
    </source>
</evidence>
<keyword evidence="2" id="KW-1133">Transmembrane helix</keyword>
<dbReference type="EMBL" id="BK015308">
    <property type="protein sequence ID" value="DAE00728.1"/>
    <property type="molecule type" value="Genomic_DNA"/>
</dbReference>
<keyword evidence="1" id="KW-0175">Coiled coil</keyword>
<name>A0A8S5P259_9CAUD</name>
<organism evidence="3">
    <name type="scientific">Siphoviridae sp. ct0X023</name>
    <dbReference type="NCBI Taxonomy" id="2825295"/>
    <lineage>
        <taxon>Viruses</taxon>
        <taxon>Duplodnaviria</taxon>
        <taxon>Heunggongvirae</taxon>
        <taxon>Uroviricota</taxon>
        <taxon>Caudoviricetes</taxon>
    </lineage>
</organism>
<feature type="transmembrane region" description="Helical" evidence="2">
    <location>
        <begin position="21"/>
        <end position="43"/>
    </location>
</feature>
<feature type="coiled-coil region" evidence="1">
    <location>
        <begin position="88"/>
        <end position="129"/>
    </location>
</feature>
<feature type="transmembrane region" description="Helical" evidence="2">
    <location>
        <begin position="63"/>
        <end position="85"/>
    </location>
</feature>
<proteinExistence type="predicted"/>
<accession>A0A8S5P259</accession>
<reference evidence="3" key="1">
    <citation type="journal article" date="2021" name="Proc. Natl. Acad. Sci. U.S.A.">
        <title>A Catalog of Tens of Thousands of Viruses from Human Metagenomes Reveals Hidden Associations with Chronic Diseases.</title>
        <authorList>
            <person name="Tisza M.J."/>
            <person name="Buck C.B."/>
        </authorList>
    </citation>
    <scope>NUCLEOTIDE SEQUENCE</scope>
    <source>
        <strain evidence="3">Ct0X023</strain>
    </source>
</reference>
<evidence type="ECO:0000256" key="2">
    <source>
        <dbReference type="SAM" id="Phobius"/>
    </source>
</evidence>
<evidence type="ECO:0008006" key="4">
    <source>
        <dbReference type="Google" id="ProtNLM"/>
    </source>
</evidence>
<keyword evidence="2" id="KW-0812">Transmembrane</keyword>
<sequence>MADQESSPKKKPSKRNCMYGLLIIVSVLFIAWPFITWGSLSIADRLFEGINFPETSRFGISGDMYGGLNALFSGFAFICFIYALHQQRLELQLQRRELSLQRRELKAQCREQERQANEFEIQNKLMKIQQFESFFYNQIPIIRRLQDEIQICGDSGRDAINMLYDNLSRVELHIKSVISDIERKKREKFFVYPLDMSRDAYAIIKNNNEIWNFDVLVLQVNMIRPWVDSSYSLILFIIKNKNLNIEQKMEHLEILKYSFLGEDWKILHSLGRLLNYNKVVEYLLDKGLFEKNEQIEKISEDKIQFIQNEMKLKGNPSLESCEIEL</sequence>
<evidence type="ECO:0000313" key="3">
    <source>
        <dbReference type="EMBL" id="DAE00728.1"/>
    </source>
</evidence>
<keyword evidence="2" id="KW-0472">Membrane</keyword>